<dbReference type="Gene3D" id="1.10.132.120">
    <property type="match status" value="1"/>
</dbReference>
<dbReference type="PROSITE" id="PS52038">
    <property type="entry name" value="TOPO_IB_2"/>
    <property type="match status" value="1"/>
</dbReference>
<name>A0A0G0Y388_9BACT</name>
<proteinExistence type="inferred from homology"/>
<dbReference type="SUPFAM" id="SSF56349">
    <property type="entry name" value="DNA breaking-rejoining enzymes"/>
    <property type="match status" value="1"/>
</dbReference>
<dbReference type="EC" id="5.6.2.1" evidence="3"/>
<keyword evidence="5" id="KW-0238">DNA-binding</keyword>
<dbReference type="InterPro" id="IPR035447">
    <property type="entry name" value="DNA_topo_I_N_sf"/>
</dbReference>
<dbReference type="PRINTS" id="PR00416">
    <property type="entry name" value="EUTPISMRASEI"/>
</dbReference>
<dbReference type="InterPro" id="IPR014711">
    <property type="entry name" value="TopoI_cat_a-hlx-sub_euk"/>
</dbReference>
<dbReference type="STRING" id="1618356.UU93_C0020G0003"/>
<sequence>MTKPRGMHYVKDKDLVWRRVKSGDGFRYINRLGRPIKKNAIERVKALVIPPAWEDVHISPDPNGHIQATGLDDKGRKQYIYHSAWIEFNQQHKFDSLKKFGEILPTLRDTIASHMRQHDLTRERILATVVWLLEHTFIRVGNKEYADENQSYGLTTMRTKHVEVDGSTITFSFKGKSHVYHELDIRHPRVAQTIKECIELPGYQIFKYLDGEKRHTIDSGDVNEYLKEVTGEPLSAKDFRTWGGTTLAGDTLYKIGSPTEEMTTEKALVKAVAEVAEHLGNTVAVCRQYYIHPRVIESYEKDKLISLFDKVHRAKGSTPTGLTWEEYATLSLL</sequence>
<organism evidence="9 10">
    <name type="scientific">Candidatus Amesbacteria bacterium GW2011_GWA2_42_12</name>
    <dbReference type="NCBI Taxonomy" id="1618356"/>
    <lineage>
        <taxon>Bacteria</taxon>
        <taxon>Candidatus Amesiibacteriota</taxon>
    </lineage>
</organism>
<evidence type="ECO:0000256" key="1">
    <source>
        <dbReference type="ARBA" id="ARBA00000213"/>
    </source>
</evidence>
<evidence type="ECO:0000256" key="2">
    <source>
        <dbReference type="ARBA" id="ARBA00006645"/>
    </source>
</evidence>
<evidence type="ECO:0000256" key="5">
    <source>
        <dbReference type="ARBA" id="ARBA00023125"/>
    </source>
</evidence>
<gene>
    <name evidence="9" type="ORF">UU93_C0020G0003</name>
</gene>
<dbReference type="Pfam" id="PF21338">
    <property type="entry name" value="Top1B_N_bact"/>
    <property type="match status" value="1"/>
</dbReference>
<comment type="caution">
    <text evidence="9">The sequence shown here is derived from an EMBL/GenBank/DDBJ whole genome shotgun (WGS) entry which is preliminary data.</text>
</comment>
<dbReference type="InterPro" id="IPR049331">
    <property type="entry name" value="Top1B_N_bact"/>
</dbReference>
<dbReference type="GO" id="GO:0003917">
    <property type="term" value="F:DNA topoisomerase type I (single strand cut, ATP-independent) activity"/>
    <property type="evidence" value="ECO:0007669"/>
    <property type="project" value="UniProtKB-EC"/>
</dbReference>
<dbReference type="PATRIC" id="fig|1618356.3.peg.689"/>
<dbReference type="Gene3D" id="3.90.15.10">
    <property type="entry name" value="Topoisomerase I, Chain A, domain 3"/>
    <property type="match status" value="1"/>
</dbReference>
<keyword evidence="6 9" id="KW-0413">Isomerase</keyword>
<comment type="catalytic activity">
    <reaction evidence="1">
        <text>ATP-independent breakage of single-stranded DNA, followed by passage and rejoining.</text>
        <dbReference type="EC" id="5.6.2.1"/>
    </reaction>
</comment>
<reference evidence="9 10" key="1">
    <citation type="journal article" date="2015" name="Nature">
        <title>rRNA introns, odd ribosomes, and small enigmatic genomes across a large radiation of phyla.</title>
        <authorList>
            <person name="Brown C.T."/>
            <person name="Hug L.A."/>
            <person name="Thomas B.C."/>
            <person name="Sharon I."/>
            <person name="Castelle C.J."/>
            <person name="Singh A."/>
            <person name="Wilkins M.J."/>
            <person name="Williams K.H."/>
            <person name="Banfield J.F."/>
        </authorList>
    </citation>
    <scope>NUCLEOTIDE SEQUENCE [LARGE SCALE GENOMIC DNA]</scope>
</reference>
<feature type="domain" description="DNA topoisomerase I catalytic core eukaryotic-type" evidence="7">
    <location>
        <begin position="87"/>
        <end position="301"/>
    </location>
</feature>
<dbReference type="EMBL" id="LCCN01000020">
    <property type="protein sequence ID" value="KKS31215.1"/>
    <property type="molecule type" value="Genomic_DNA"/>
</dbReference>
<dbReference type="PANTHER" id="PTHR10290:SF3">
    <property type="entry name" value="DNA TOPOISOMERASE 1"/>
    <property type="match status" value="1"/>
</dbReference>
<dbReference type="Gene3D" id="3.30.66.10">
    <property type="entry name" value="DNA topoisomerase I domain"/>
    <property type="match status" value="1"/>
</dbReference>
<evidence type="ECO:0000259" key="7">
    <source>
        <dbReference type="Pfam" id="PF01028"/>
    </source>
</evidence>
<dbReference type="GO" id="GO:0006265">
    <property type="term" value="P:DNA topological change"/>
    <property type="evidence" value="ECO:0007669"/>
    <property type="project" value="InterPro"/>
</dbReference>
<dbReference type="SUPFAM" id="SSF55869">
    <property type="entry name" value="DNA topoisomerase I domain"/>
    <property type="match status" value="1"/>
</dbReference>
<evidence type="ECO:0000259" key="8">
    <source>
        <dbReference type="Pfam" id="PF21338"/>
    </source>
</evidence>
<protein>
    <recommendedName>
        <fullName evidence="3">DNA topoisomerase</fullName>
        <ecNumber evidence="3">5.6.2.1</ecNumber>
    </recommendedName>
</protein>
<comment type="similarity">
    <text evidence="2">Belongs to the type IB topoisomerase family.</text>
</comment>
<evidence type="ECO:0000256" key="3">
    <source>
        <dbReference type="ARBA" id="ARBA00012891"/>
    </source>
</evidence>
<dbReference type="PANTHER" id="PTHR10290">
    <property type="entry name" value="DNA TOPOISOMERASE I"/>
    <property type="match status" value="1"/>
</dbReference>
<dbReference type="InterPro" id="IPR011010">
    <property type="entry name" value="DNA_brk_join_enz"/>
</dbReference>
<dbReference type="GO" id="GO:0003677">
    <property type="term" value="F:DNA binding"/>
    <property type="evidence" value="ECO:0007669"/>
    <property type="project" value="UniProtKB-KW"/>
</dbReference>
<accession>A0A0G0Y388</accession>
<dbReference type="AlphaFoldDB" id="A0A0G0Y388"/>
<dbReference type="Pfam" id="PF01028">
    <property type="entry name" value="Topoisom_I"/>
    <property type="match status" value="1"/>
</dbReference>
<evidence type="ECO:0000313" key="9">
    <source>
        <dbReference type="EMBL" id="KKS31215.1"/>
    </source>
</evidence>
<keyword evidence="4" id="KW-0799">Topoisomerase</keyword>
<evidence type="ECO:0000313" key="10">
    <source>
        <dbReference type="Proteomes" id="UP000034160"/>
    </source>
</evidence>
<evidence type="ECO:0000256" key="4">
    <source>
        <dbReference type="ARBA" id="ARBA00023029"/>
    </source>
</evidence>
<evidence type="ECO:0000256" key="6">
    <source>
        <dbReference type="ARBA" id="ARBA00023235"/>
    </source>
</evidence>
<dbReference type="InterPro" id="IPR001631">
    <property type="entry name" value="TopoI"/>
</dbReference>
<dbReference type="InterPro" id="IPR013500">
    <property type="entry name" value="TopoI_cat_euk"/>
</dbReference>
<dbReference type="Proteomes" id="UP000034160">
    <property type="component" value="Unassembled WGS sequence"/>
</dbReference>
<dbReference type="InterPro" id="IPR051062">
    <property type="entry name" value="Topoisomerase_IB"/>
</dbReference>
<feature type="domain" description="DNA topoisomerase IB N-terminal" evidence="8">
    <location>
        <begin position="25"/>
        <end position="72"/>
    </location>
</feature>